<evidence type="ECO:0000313" key="3">
    <source>
        <dbReference type="EMBL" id="SMG45596.1"/>
    </source>
</evidence>
<evidence type="ECO:0000259" key="2">
    <source>
        <dbReference type="Pfam" id="PF11716"/>
    </source>
</evidence>
<dbReference type="Gene3D" id="1.20.120.450">
    <property type="entry name" value="dinb family like domain"/>
    <property type="match status" value="1"/>
</dbReference>
<comment type="caution">
    <text evidence="3">The sequence shown here is derived from an EMBL/GenBank/DDBJ whole genome shotgun (WGS) entry which is preliminary data.</text>
</comment>
<proteinExistence type="predicted"/>
<dbReference type="Pfam" id="PF11716">
    <property type="entry name" value="MDMPI_N"/>
    <property type="match status" value="1"/>
</dbReference>
<dbReference type="EMBL" id="FXAV01000008">
    <property type="protein sequence ID" value="SMG45596.1"/>
    <property type="molecule type" value="Genomic_DNA"/>
</dbReference>
<feature type="domain" description="MDMPI C-terminal" evidence="1">
    <location>
        <begin position="189"/>
        <end position="272"/>
    </location>
</feature>
<gene>
    <name evidence="3" type="ORF">SAMN02745947_03226</name>
</gene>
<evidence type="ECO:0000313" key="4">
    <source>
        <dbReference type="Proteomes" id="UP000193566"/>
    </source>
</evidence>
<organism evidence="3 4">
    <name type="scientific">Rhodococcus rhodochrous J3</name>
    <dbReference type="NCBI Taxonomy" id="903528"/>
    <lineage>
        <taxon>Bacteria</taxon>
        <taxon>Bacillati</taxon>
        <taxon>Actinomycetota</taxon>
        <taxon>Actinomycetes</taxon>
        <taxon>Mycobacteriales</taxon>
        <taxon>Nocardiaceae</taxon>
        <taxon>Rhodococcus</taxon>
    </lineage>
</organism>
<dbReference type="InterPro" id="IPR034660">
    <property type="entry name" value="DinB/YfiT-like"/>
</dbReference>
<dbReference type="SUPFAM" id="SSF109854">
    <property type="entry name" value="DinB/YfiT-like putative metalloenzymes"/>
    <property type="match status" value="1"/>
</dbReference>
<protein>
    <submittedName>
        <fullName evidence="3">TIGR03083 family protein</fullName>
    </submittedName>
</protein>
<sequence length="284" mass="30916">MTSQPDTTPDTSAAEFPIDTIRPLLLEQFAVLDDLLAGLTEDEWTTATCLPGWTVKGITAHLIGTESMLAGIEAPRVERDVRSFDHVRNDIAAFNELWVESLRPVPGADVLERYREIVALRTEQLGAMTQEDFGKQSNTPVGPAPYGRFMRIRVFDCWLHELDICDALGRTGSEGGPRAELGSAEVFGAVPFIVGKRGKAPEGARITLELTGPLARTIHIEVHGRATEVPALSEPVTTTIAMDSGLFVRLAGGRVRAEDRIEEISLGGDTEVGRRIVDNLAFTI</sequence>
<dbReference type="InterPro" id="IPR024344">
    <property type="entry name" value="MDMPI_metal-binding"/>
</dbReference>
<keyword evidence="4" id="KW-1185">Reference proteome</keyword>
<reference evidence="3 4" key="1">
    <citation type="submission" date="2017-04" db="EMBL/GenBank/DDBJ databases">
        <authorList>
            <person name="Varghese N."/>
            <person name="Submissions S."/>
        </authorList>
    </citation>
    <scope>NUCLEOTIDE SEQUENCE [LARGE SCALE GENOMIC DNA]</scope>
    <source>
        <strain evidence="3 4">J3</strain>
    </source>
</reference>
<dbReference type="InterPro" id="IPR010872">
    <property type="entry name" value="MDMPI_C-term_domain"/>
</dbReference>
<accession>A0ABY1MCT2</accession>
<evidence type="ECO:0000259" key="1">
    <source>
        <dbReference type="Pfam" id="PF07398"/>
    </source>
</evidence>
<dbReference type="InterPro" id="IPR017517">
    <property type="entry name" value="Maleyloyr_isom"/>
</dbReference>
<feature type="domain" description="Mycothiol-dependent maleylpyruvate isomerase metal-binding" evidence="2">
    <location>
        <begin position="27"/>
        <end position="164"/>
    </location>
</feature>
<dbReference type="NCBIfam" id="TIGR03083">
    <property type="entry name" value="maleylpyruvate isomerase family mycothiol-dependent enzyme"/>
    <property type="match status" value="1"/>
</dbReference>
<dbReference type="RefSeq" id="WP_085469576.1">
    <property type="nucleotide sequence ID" value="NZ_FXAV01000008.1"/>
</dbReference>
<dbReference type="Pfam" id="PF07398">
    <property type="entry name" value="MDMPI_C"/>
    <property type="match status" value="1"/>
</dbReference>
<name>A0ABY1MCT2_RHORH</name>
<dbReference type="Proteomes" id="UP000193566">
    <property type="component" value="Unassembled WGS sequence"/>
</dbReference>